<reference evidence="1" key="1">
    <citation type="submission" date="2018-02" db="EMBL/GenBank/DDBJ databases">
        <title>Rhizophora mucronata_Transcriptome.</title>
        <authorList>
            <person name="Meera S.P."/>
            <person name="Sreeshan A."/>
            <person name="Augustine A."/>
        </authorList>
    </citation>
    <scope>NUCLEOTIDE SEQUENCE</scope>
    <source>
        <tissue evidence="1">Leaf</tissue>
    </source>
</reference>
<dbReference type="AlphaFoldDB" id="A0A2P2P719"/>
<accession>A0A2P2P719</accession>
<dbReference type="EMBL" id="GGEC01070080">
    <property type="protein sequence ID" value="MBX50564.1"/>
    <property type="molecule type" value="Transcribed_RNA"/>
</dbReference>
<name>A0A2P2P719_RHIMU</name>
<protein>
    <submittedName>
        <fullName evidence="1">Uncharacterized protein</fullName>
    </submittedName>
</protein>
<organism evidence="1">
    <name type="scientific">Rhizophora mucronata</name>
    <name type="common">Asiatic mangrove</name>
    <dbReference type="NCBI Taxonomy" id="61149"/>
    <lineage>
        <taxon>Eukaryota</taxon>
        <taxon>Viridiplantae</taxon>
        <taxon>Streptophyta</taxon>
        <taxon>Embryophyta</taxon>
        <taxon>Tracheophyta</taxon>
        <taxon>Spermatophyta</taxon>
        <taxon>Magnoliopsida</taxon>
        <taxon>eudicotyledons</taxon>
        <taxon>Gunneridae</taxon>
        <taxon>Pentapetalae</taxon>
        <taxon>rosids</taxon>
        <taxon>fabids</taxon>
        <taxon>Malpighiales</taxon>
        <taxon>Rhizophoraceae</taxon>
        <taxon>Rhizophora</taxon>
    </lineage>
</organism>
<sequence length="24" mass="2684">MFNSTNLSKIWLTASRTGSSKKII</sequence>
<evidence type="ECO:0000313" key="1">
    <source>
        <dbReference type="EMBL" id="MBX50564.1"/>
    </source>
</evidence>
<proteinExistence type="predicted"/>